<dbReference type="SUPFAM" id="SSF103025">
    <property type="entry name" value="Folate-binding domain"/>
    <property type="match status" value="1"/>
</dbReference>
<evidence type="ECO:0000313" key="2">
    <source>
        <dbReference type="Proteomes" id="UP000317365"/>
    </source>
</evidence>
<dbReference type="InterPro" id="IPR027266">
    <property type="entry name" value="TrmE/GcvT-like"/>
</dbReference>
<protein>
    <submittedName>
        <fullName evidence="1">Sarcosine oxidase subunit gamma</fullName>
    </submittedName>
</protein>
<evidence type="ECO:0000313" key="1">
    <source>
        <dbReference type="EMBL" id="QDL55865.1"/>
    </source>
</evidence>
<name>A0A515ET61_9BURK</name>
<accession>A0A515ET61</accession>
<dbReference type="InterPro" id="IPR007375">
    <property type="entry name" value="SoxG"/>
</dbReference>
<dbReference type="EMBL" id="CP036282">
    <property type="protein sequence ID" value="QDL55865.1"/>
    <property type="molecule type" value="Genomic_DNA"/>
</dbReference>
<dbReference type="Proteomes" id="UP000317365">
    <property type="component" value="Chromosome"/>
</dbReference>
<dbReference type="AlphaFoldDB" id="A0A515ET61"/>
<dbReference type="Pfam" id="PF04268">
    <property type="entry name" value="SoxG"/>
    <property type="match status" value="1"/>
</dbReference>
<proteinExistence type="predicted"/>
<reference evidence="2" key="1">
    <citation type="submission" date="2019-02" db="EMBL/GenBank/DDBJ databases">
        <title>Complete genome sequence of Rhodoferax sp. Gr-4.</title>
        <authorList>
            <person name="Jin L."/>
        </authorList>
    </citation>
    <scope>NUCLEOTIDE SEQUENCE [LARGE SCALE GENOMIC DNA]</scope>
    <source>
        <strain evidence="2">Gr-4</strain>
    </source>
</reference>
<dbReference type="KEGG" id="rhg:EXZ61_17730"/>
<gene>
    <name evidence="1" type="ORF">EXZ61_17730</name>
</gene>
<reference evidence="2" key="2">
    <citation type="journal article" date="2020" name="Int. J. Syst. Evol. Microbiol.">
        <title>Genomic insights into a novel species Rhodoferax aquaticus sp. nov., isolated from freshwater.</title>
        <authorList>
            <person name="Li T."/>
            <person name="Zhuo Y."/>
            <person name="Jin C.Z."/>
            <person name="Wu X."/>
            <person name="Ko S.R."/>
            <person name="Jin F.J."/>
            <person name="Ahn C.Y."/>
            <person name="Oh H.M."/>
            <person name="Lee H.G."/>
            <person name="Jin L."/>
        </authorList>
    </citation>
    <scope>NUCLEOTIDE SEQUENCE [LARGE SCALE GENOMIC DNA]</scope>
    <source>
        <strain evidence="2">Gr-4</strain>
    </source>
</reference>
<organism evidence="1 2">
    <name type="scientific">Rhodoferax aquaticus</name>
    <dbReference type="NCBI Taxonomy" id="2527691"/>
    <lineage>
        <taxon>Bacteria</taxon>
        <taxon>Pseudomonadati</taxon>
        <taxon>Pseudomonadota</taxon>
        <taxon>Betaproteobacteria</taxon>
        <taxon>Burkholderiales</taxon>
        <taxon>Comamonadaceae</taxon>
        <taxon>Rhodoferax</taxon>
    </lineage>
</organism>
<sequence length="243" mass="26412">MSMRTAKSHRSRCQAVCLWMRKVIVKMSKTLDSLLESPLHAFGLAQRVATPTADNRVCAAELSHLGYLVLRGKPDDTSFMQGVSSVLGLALPTQATHIASSASAAVLWVSPDEWLLVCPRSQRDAVLAALTEALRGVFAQVVDNSGGLTTVRLSGPDHLLLLRQLSPFDFESLALGRCASTVASKAGLTVVRTDEAGVLLVFRRSFADYIWRLIERTARPYQLCITAPGYQADPVFAPLFEAI</sequence>
<dbReference type="Gene3D" id="3.30.1360.120">
    <property type="entry name" value="Probable tRNA modification gtpase trme, domain 1"/>
    <property type="match status" value="1"/>
</dbReference>
<dbReference type="Gene3D" id="3.30.70.1520">
    <property type="entry name" value="Heterotetrameric sarcosine oxidase"/>
    <property type="match status" value="1"/>
</dbReference>
<keyword evidence="2" id="KW-1185">Reference proteome</keyword>